<reference evidence="1 2" key="1">
    <citation type="journal article" date="2020" name="Nature">
        <title>Six reference-quality genomes reveal evolution of bat adaptations.</title>
        <authorList>
            <person name="Jebb D."/>
            <person name="Huang Z."/>
            <person name="Pippel M."/>
            <person name="Hughes G.M."/>
            <person name="Lavrichenko K."/>
            <person name="Devanna P."/>
            <person name="Winkler S."/>
            <person name="Jermiin L.S."/>
            <person name="Skirmuntt E.C."/>
            <person name="Katzourakis A."/>
            <person name="Burkitt-Gray L."/>
            <person name="Ray D.A."/>
            <person name="Sullivan K.A.M."/>
            <person name="Roscito J.G."/>
            <person name="Kirilenko B.M."/>
            <person name="Davalos L.M."/>
            <person name="Corthals A.P."/>
            <person name="Power M.L."/>
            <person name="Jones G."/>
            <person name="Ransome R.D."/>
            <person name="Dechmann D.K.N."/>
            <person name="Locatelli A.G."/>
            <person name="Puechmaille S.J."/>
            <person name="Fedrigo O."/>
            <person name="Jarvis E.D."/>
            <person name="Hiller M."/>
            <person name="Vernes S.C."/>
            <person name="Myers E.W."/>
            <person name="Teeling E.C."/>
        </authorList>
    </citation>
    <scope>NUCLEOTIDE SEQUENCE [LARGE SCALE GENOMIC DNA]</scope>
    <source>
        <strain evidence="1">MRhiFer1</strain>
        <tissue evidence="1">Lung</tissue>
    </source>
</reference>
<gene>
    <name evidence="1" type="ORF">mRhiFer1_009665</name>
</gene>
<organism evidence="1 2">
    <name type="scientific">Rhinolophus ferrumequinum</name>
    <name type="common">Greater horseshoe bat</name>
    <dbReference type="NCBI Taxonomy" id="59479"/>
    <lineage>
        <taxon>Eukaryota</taxon>
        <taxon>Metazoa</taxon>
        <taxon>Chordata</taxon>
        <taxon>Craniata</taxon>
        <taxon>Vertebrata</taxon>
        <taxon>Euteleostomi</taxon>
        <taxon>Mammalia</taxon>
        <taxon>Eutheria</taxon>
        <taxon>Laurasiatheria</taxon>
        <taxon>Chiroptera</taxon>
        <taxon>Yinpterochiroptera</taxon>
        <taxon>Rhinolophoidea</taxon>
        <taxon>Rhinolophidae</taxon>
        <taxon>Rhinolophinae</taxon>
        <taxon>Rhinolophus</taxon>
    </lineage>
</organism>
<evidence type="ECO:0000313" key="2">
    <source>
        <dbReference type="Proteomes" id="UP000585614"/>
    </source>
</evidence>
<dbReference type="AlphaFoldDB" id="A0A7J7R606"/>
<evidence type="ECO:0000313" key="1">
    <source>
        <dbReference type="EMBL" id="KAF6271569.1"/>
    </source>
</evidence>
<name>A0A7J7R606_RHIFE</name>
<protein>
    <submittedName>
        <fullName evidence="1">Uncharacterized protein</fullName>
    </submittedName>
</protein>
<dbReference type="EMBL" id="JACAGC010000030">
    <property type="protein sequence ID" value="KAF6271569.1"/>
    <property type="molecule type" value="Genomic_DNA"/>
</dbReference>
<proteinExistence type="predicted"/>
<dbReference type="Proteomes" id="UP000585614">
    <property type="component" value="Unassembled WGS sequence"/>
</dbReference>
<accession>A0A7J7R606</accession>
<sequence>MGSRGLRSGGAKGGKSHPETSRFALAWLPSRAFSCLLPPCLPKLEAKASLTPRVIPSFGCLCTDSQPQNVGCIAVYLILSFHAGRVFSLHVPHCAQLCSPLAPGFTWSGPGHQSQVSCRVLRPQAVVRSLQGAGTDQPDDLGQVPGVRSETRGAVVRTKQGIQVKPPEQQLALSGHSTTRAHIHMCSPHTHILGLWAPPPLGELLRFPGCLSPCSHHPSLLSRQSRPASLPGLASPSPILFHPQMGLDILPSPPHCCPFLQGEPLPRQTLDALSELSSTPKYPHFPLLLTLLLNSKCPLLVSCGTFADHSPSLPQPLGS</sequence>
<comment type="caution">
    <text evidence="1">The sequence shown here is derived from an EMBL/GenBank/DDBJ whole genome shotgun (WGS) entry which is preliminary data.</text>
</comment>